<keyword evidence="7 13" id="KW-1133">Transmembrane helix</keyword>
<evidence type="ECO:0000256" key="6">
    <source>
        <dbReference type="ARBA" id="ARBA00022725"/>
    </source>
</evidence>
<dbReference type="InParanoid" id="F7FD55"/>
<comment type="caution">
    <text evidence="13">Lacks conserved residue(s) required for the propagation of feature annotation.</text>
</comment>
<dbReference type="PROSITE" id="PS50262">
    <property type="entry name" value="G_PROTEIN_RECEP_F1_2"/>
    <property type="match status" value="1"/>
</dbReference>
<protein>
    <recommendedName>
        <fullName evidence="13">Olfactory receptor</fullName>
    </recommendedName>
</protein>
<name>F7FD55_ORNAN</name>
<feature type="transmembrane region" description="Helical" evidence="13">
    <location>
        <begin position="55"/>
        <end position="74"/>
    </location>
</feature>
<reference evidence="15 16" key="1">
    <citation type="journal article" date="2008" name="Nature">
        <title>Genome analysis of the platypus reveals unique signatures of evolution.</title>
        <authorList>
            <person name="Warren W.C."/>
            <person name="Hillier L.W."/>
            <person name="Marshall Graves J.A."/>
            <person name="Birney E."/>
            <person name="Ponting C.P."/>
            <person name="Grutzner F."/>
            <person name="Belov K."/>
            <person name="Miller W."/>
            <person name="Clarke L."/>
            <person name="Chinwalla A.T."/>
            <person name="Yang S.P."/>
            <person name="Heger A."/>
            <person name="Locke D.P."/>
            <person name="Miethke P."/>
            <person name="Waters P.D."/>
            <person name="Veyrunes F."/>
            <person name="Fulton L."/>
            <person name="Fulton B."/>
            <person name="Graves T."/>
            <person name="Wallis J."/>
            <person name="Puente X.S."/>
            <person name="Lopez-Otin C."/>
            <person name="Ordonez G.R."/>
            <person name="Eichler E.E."/>
            <person name="Chen L."/>
            <person name="Cheng Z."/>
            <person name="Deakin J.E."/>
            <person name="Alsop A."/>
            <person name="Thompson K."/>
            <person name="Kirby P."/>
            <person name="Papenfuss A.T."/>
            <person name="Wakefield M.J."/>
            <person name="Olender T."/>
            <person name="Lancet D."/>
            <person name="Huttley G.A."/>
            <person name="Smit A.F."/>
            <person name="Pask A."/>
            <person name="Temple-Smith P."/>
            <person name="Batzer M.A."/>
            <person name="Walker J.A."/>
            <person name="Konkel M.K."/>
            <person name="Harris R.S."/>
            <person name="Whittington C.M."/>
            <person name="Wong E.S."/>
            <person name="Gemmell N.J."/>
            <person name="Buschiazzo E."/>
            <person name="Vargas Jentzsch I.M."/>
            <person name="Merkel A."/>
            <person name="Schmitz J."/>
            <person name="Zemann A."/>
            <person name="Churakov G."/>
            <person name="Kriegs J.O."/>
            <person name="Brosius J."/>
            <person name="Murchison E.P."/>
            <person name="Sachidanandam R."/>
            <person name="Smith C."/>
            <person name="Hannon G.J."/>
            <person name="Tsend-Ayush E."/>
            <person name="McMillan D."/>
            <person name="Attenborough R."/>
            <person name="Rens W."/>
            <person name="Ferguson-Smith M."/>
            <person name="Lefevre C.M."/>
            <person name="Sharp J.A."/>
            <person name="Nicholas K.R."/>
            <person name="Ray D.A."/>
            <person name="Kube M."/>
            <person name="Reinhardt R."/>
            <person name="Pringle T.H."/>
            <person name="Taylor J."/>
            <person name="Jones R.C."/>
            <person name="Nixon B."/>
            <person name="Dacheux J.L."/>
            <person name="Niwa H."/>
            <person name="Sekita Y."/>
            <person name="Huang X."/>
            <person name="Stark A."/>
            <person name="Kheradpour P."/>
            <person name="Kellis M."/>
            <person name="Flicek P."/>
            <person name="Chen Y."/>
            <person name="Webber C."/>
            <person name="Hardison R."/>
            <person name="Nelson J."/>
            <person name="Hallsworth-Pepin K."/>
            <person name="Delehaunty K."/>
            <person name="Markovic C."/>
            <person name="Minx P."/>
            <person name="Feng Y."/>
            <person name="Kremitzki C."/>
            <person name="Mitreva M."/>
            <person name="Glasscock J."/>
            <person name="Wylie T."/>
            <person name="Wohldmann P."/>
            <person name="Thiru P."/>
            <person name="Nhan M.N."/>
            <person name="Pohl C.S."/>
            <person name="Smith S.M."/>
            <person name="Hou S."/>
            <person name="Nefedov M."/>
            <person name="de Jong P.J."/>
            <person name="Renfree M.B."/>
            <person name="Mardis E.R."/>
            <person name="Wilson R.K."/>
        </authorList>
    </citation>
    <scope>NUCLEOTIDE SEQUENCE [LARGE SCALE GENOMIC DNA]</scope>
    <source>
        <strain evidence="15 16">Glennie</strain>
    </source>
</reference>
<evidence type="ECO:0000256" key="9">
    <source>
        <dbReference type="ARBA" id="ARBA00023136"/>
    </source>
</evidence>
<dbReference type="PANTHER" id="PTHR26452">
    <property type="entry name" value="OLFACTORY RECEPTOR"/>
    <property type="match status" value="1"/>
</dbReference>
<evidence type="ECO:0000256" key="4">
    <source>
        <dbReference type="ARBA" id="ARBA00022606"/>
    </source>
</evidence>
<dbReference type="AlphaFoldDB" id="F7FD55"/>
<reference evidence="15" key="3">
    <citation type="submission" date="2025-09" db="UniProtKB">
        <authorList>
            <consortium name="Ensembl"/>
        </authorList>
    </citation>
    <scope>IDENTIFICATION</scope>
    <source>
        <strain evidence="15">Glennie</strain>
    </source>
</reference>
<evidence type="ECO:0000256" key="13">
    <source>
        <dbReference type="RuleBase" id="RU363047"/>
    </source>
</evidence>
<keyword evidence="5 12" id="KW-0812">Transmembrane</keyword>
<evidence type="ECO:0000256" key="10">
    <source>
        <dbReference type="ARBA" id="ARBA00023170"/>
    </source>
</evidence>
<proteinExistence type="inferred from homology"/>
<keyword evidence="6 13" id="KW-0552">Olfaction</keyword>
<evidence type="ECO:0000256" key="3">
    <source>
        <dbReference type="ARBA" id="ARBA00022475"/>
    </source>
</evidence>
<keyword evidence="16" id="KW-1185">Reference proteome</keyword>
<keyword evidence="10 12" id="KW-0675">Receptor</keyword>
<dbReference type="GO" id="GO:0004930">
    <property type="term" value="F:G protein-coupled receptor activity"/>
    <property type="evidence" value="ECO:0007669"/>
    <property type="project" value="UniProtKB-KW"/>
</dbReference>
<dbReference type="Proteomes" id="UP000002279">
    <property type="component" value="Chromosome X3"/>
</dbReference>
<dbReference type="Gene3D" id="1.20.1070.10">
    <property type="entry name" value="Rhodopsin 7-helix transmembrane proteins"/>
    <property type="match status" value="1"/>
</dbReference>
<dbReference type="eggNOG" id="ENOG502SHXQ">
    <property type="taxonomic scope" value="Eukaryota"/>
</dbReference>
<accession>F7FD55</accession>
<keyword evidence="9 13" id="KW-0472">Membrane</keyword>
<dbReference type="GO" id="GO:0004984">
    <property type="term" value="F:olfactory receptor activity"/>
    <property type="evidence" value="ECO:0000318"/>
    <property type="project" value="GO_Central"/>
</dbReference>
<dbReference type="GeneTree" id="ENSGT01050000244828"/>
<organism evidence="15 16">
    <name type="scientific">Ornithorhynchus anatinus</name>
    <name type="common">Duckbill platypus</name>
    <dbReference type="NCBI Taxonomy" id="9258"/>
    <lineage>
        <taxon>Eukaryota</taxon>
        <taxon>Metazoa</taxon>
        <taxon>Chordata</taxon>
        <taxon>Craniata</taxon>
        <taxon>Vertebrata</taxon>
        <taxon>Euteleostomi</taxon>
        <taxon>Mammalia</taxon>
        <taxon>Monotremata</taxon>
        <taxon>Ornithorhynchidae</taxon>
        <taxon>Ornithorhynchus</taxon>
    </lineage>
</organism>
<dbReference type="InterPro" id="IPR017452">
    <property type="entry name" value="GPCR_Rhodpsn_7TM"/>
</dbReference>
<keyword evidence="11 12" id="KW-0807">Transducer</keyword>
<dbReference type="InterPro" id="IPR050516">
    <property type="entry name" value="Olfactory_GPCR"/>
</dbReference>
<evidence type="ECO:0000256" key="5">
    <source>
        <dbReference type="ARBA" id="ARBA00022692"/>
    </source>
</evidence>
<dbReference type="GO" id="GO:0005886">
    <property type="term" value="C:plasma membrane"/>
    <property type="evidence" value="ECO:0007669"/>
    <property type="project" value="UniProtKB-SubCell"/>
</dbReference>
<evidence type="ECO:0000313" key="15">
    <source>
        <dbReference type="Ensembl" id="ENSOANP00000017551.3"/>
    </source>
</evidence>
<sequence length="309" mass="32176">MVNLPGGTGFLLLGSSEVREVRPVQAAPFLPVYPAAPTGNLPAVAALDRRLRAPVYFFLGHLSVLDLCLVTVAVPRSVHNSLTDRRSVSLPGRAAQVFSVVRFAGSELLVLTATSYDRYAAICRPLSYGVVVGRGACGKMAAASWLGGGLFGVLFSAGPFSLSFRSSAALHQFFCAIPSLVKASCSDEHAALDAIMTTGISLGVACLASVVVAYARIFGAVLRMPAAEGRAGAFSARLPRLAAPAVFFAAASSSHLKPPSLSPSTPDPPVSAFYAAVPPALNPLIYGLRNGDVQAALGRVLRGRRLSRK</sequence>
<evidence type="ECO:0000256" key="8">
    <source>
        <dbReference type="ARBA" id="ARBA00023040"/>
    </source>
</evidence>
<dbReference type="PRINTS" id="PR00237">
    <property type="entry name" value="GPCRRHODOPSN"/>
</dbReference>
<dbReference type="PROSITE" id="PS00237">
    <property type="entry name" value="G_PROTEIN_RECEP_F1_1"/>
    <property type="match status" value="1"/>
</dbReference>
<evidence type="ECO:0000259" key="14">
    <source>
        <dbReference type="PROSITE" id="PS50262"/>
    </source>
</evidence>
<dbReference type="PRINTS" id="PR00245">
    <property type="entry name" value="OLFACTORYR"/>
</dbReference>
<feature type="transmembrane region" description="Helical" evidence="13">
    <location>
        <begin position="194"/>
        <end position="215"/>
    </location>
</feature>
<dbReference type="OMA" id="THKANEF"/>
<dbReference type="SUPFAM" id="SSF81321">
    <property type="entry name" value="Family A G protein-coupled receptor-like"/>
    <property type="match status" value="1"/>
</dbReference>
<feature type="domain" description="G-protein coupled receptors family 1 profile" evidence="14">
    <location>
        <begin position="37"/>
        <end position="286"/>
    </location>
</feature>
<dbReference type="HOGENOM" id="CLU_012526_0_1_1"/>
<evidence type="ECO:0000313" key="16">
    <source>
        <dbReference type="Proteomes" id="UP000002279"/>
    </source>
</evidence>
<dbReference type="Pfam" id="PF13853">
    <property type="entry name" value="7tm_4"/>
    <property type="match status" value="1"/>
</dbReference>
<dbReference type="InterPro" id="IPR000276">
    <property type="entry name" value="GPCR_Rhodpsn"/>
</dbReference>
<evidence type="ECO:0000256" key="2">
    <source>
        <dbReference type="ARBA" id="ARBA00004651"/>
    </source>
</evidence>
<evidence type="ECO:0000256" key="7">
    <source>
        <dbReference type="ARBA" id="ARBA00022989"/>
    </source>
</evidence>
<dbReference type="Bgee" id="ENSOANG00000011079">
    <property type="expression patterns" value="Expressed in heart and 4 other cell types or tissues"/>
</dbReference>
<dbReference type="InterPro" id="IPR000725">
    <property type="entry name" value="Olfact_rcpt"/>
</dbReference>
<reference evidence="15" key="2">
    <citation type="submission" date="2025-08" db="UniProtKB">
        <authorList>
            <consortium name="Ensembl"/>
        </authorList>
    </citation>
    <scope>IDENTIFICATION</scope>
    <source>
        <strain evidence="15">Glennie</strain>
    </source>
</reference>
<evidence type="ECO:0000256" key="1">
    <source>
        <dbReference type="ARBA" id="ARBA00002936"/>
    </source>
</evidence>
<comment type="similarity">
    <text evidence="12">Belongs to the G-protein coupled receptor 1 family.</text>
</comment>
<dbReference type="GO" id="GO:0005549">
    <property type="term" value="F:odorant binding"/>
    <property type="evidence" value="ECO:0000318"/>
    <property type="project" value="GO_Central"/>
</dbReference>
<keyword evidence="8 12" id="KW-0297">G-protein coupled receptor</keyword>
<comment type="function">
    <text evidence="1">Odorant receptor.</text>
</comment>
<keyword evidence="3 13" id="KW-1003">Cell membrane</keyword>
<evidence type="ECO:0000256" key="12">
    <source>
        <dbReference type="RuleBase" id="RU000688"/>
    </source>
</evidence>
<keyword evidence="4 13" id="KW-0716">Sensory transduction</keyword>
<comment type="subcellular location">
    <subcellularLocation>
        <location evidence="2 13">Cell membrane</location>
        <topology evidence="2 13">Multi-pass membrane protein</topology>
    </subcellularLocation>
</comment>
<dbReference type="Ensembl" id="ENSOANT00000017554.3">
    <property type="protein sequence ID" value="ENSOANP00000017551.3"/>
    <property type="gene ID" value="ENSOANG00000011079.3"/>
</dbReference>
<evidence type="ECO:0000256" key="11">
    <source>
        <dbReference type="ARBA" id="ARBA00023224"/>
    </source>
</evidence>
<feature type="transmembrane region" description="Helical" evidence="13">
    <location>
        <begin position="137"/>
        <end position="157"/>
    </location>
</feature>
<dbReference type="FunFam" id="1.20.1070.10:FF:000037">
    <property type="entry name" value="Olfactory receptor"/>
    <property type="match status" value="1"/>
</dbReference>